<dbReference type="PANTHER" id="PTHR48261:SF2">
    <property type="entry name" value="ACETYLGLUCOSAMINYLTRANSFERASE"/>
    <property type="match status" value="1"/>
</dbReference>
<dbReference type="GO" id="GO:0016757">
    <property type="term" value="F:glycosyltransferase activity"/>
    <property type="evidence" value="ECO:0007669"/>
    <property type="project" value="InterPro"/>
</dbReference>
<keyword evidence="7" id="KW-1185">Reference proteome</keyword>
<evidence type="ECO:0000313" key="7">
    <source>
        <dbReference type="Proteomes" id="UP000054107"/>
    </source>
</evidence>
<proteinExistence type="predicted"/>
<protein>
    <recommendedName>
        <fullName evidence="5">Glycosyl transferase 64 domain-containing protein</fullName>
    </recommendedName>
</protein>
<keyword evidence="3" id="KW-0472">Membrane</keyword>
<dbReference type="Gene3D" id="3.90.550.10">
    <property type="entry name" value="Spore Coat Polysaccharide Biosynthesis Protein SpsA, Chain A"/>
    <property type="match status" value="2"/>
</dbReference>
<evidence type="ECO:0000256" key="2">
    <source>
        <dbReference type="ARBA" id="ARBA00022679"/>
    </source>
</evidence>
<dbReference type="SUPFAM" id="SSF53448">
    <property type="entry name" value="Nucleotide-diphospho-sugar transferases"/>
    <property type="match status" value="2"/>
</dbReference>
<dbReference type="GO" id="GO:0016020">
    <property type="term" value="C:membrane"/>
    <property type="evidence" value="ECO:0007669"/>
    <property type="project" value="UniProtKB-SubCell"/>
</dbReference>
<dbReference type="AlphaFoldDB" id="A0A0B7NHY2"/>
<accession>A0A0B7NHY2</accession>
<dbReference type="PANTHER" id="PTHR48261">
    <property type="entry name" value="ACETYLGLUCOSAMINYLTRANSFERASE"/>
    <property type="match status" value="1"/>
</dbReference>
<comment type="subcellular location">
    <subcellularLocation>
        <location evidence="1">Membrane</location>
    </subcellularLocation>
</comment>
<evidence type="ECO:0000259" key="5">
    <source>
        <dbReference type="Pfam" id="PF09258"/>
    </source>
</evidence>
<keyword evidence="4" id="KW-1015">Disulfide bond</keyword>
<gene>
    <name evidence="6" type="primary">PARPA_11305.1 scaffold 43467</name>
</gene>
<dbReference type="InterPro" id="IPR029044">
    <property type="entry name" value="Nucleotide-diphossugar_trans"/>
</dbReference>
<feature type="domain" description="Glycosyl transferase 64" evidence="5">
    <location>
        <begin position="314"/>
        <end position="555"/>
    </location>
</feature>
<evidence type="ECO:0000313" key="6">
    <source>
        <dbReference type="EMBL" id="CEP17017.1"/>
    </source>
</evidence>
<keyword evidence="2" id="KW-0808">Transferase</keyword>
<sequence length="580" mass="66626">MNRRFYILTSISFLCCLLIFTFYPSLRSSSEAYASSTQASRGERNSVFNAYDKKGALATMLCDPNMIEPTLVSIYSLNAAFAKKPSSKADIIVLIPESIRVEQQDIHRLEKLGAHVIRTAFPQSTLDDKSNACNSLINLWALFDYQKIVYFSPDVVFDKNVDQLFNYPPGSALSLNDDQDTPLFVLAPNPSTFEGLIRDCSKALASSSSFAELLQDSYFDYKLRIPPKEIKENVHVYSAPMKPWNFHAYSDIDWKKHYDPVGFYKWRRVNNDVRRLLDPSATKDWVNEPRQQIVCDSYLQSVANASYFPIHDQFSVMISTYNPERIEHLSLIIRHLLKSDKVHTVFITWHNPALDVPASLYQDIPEKDYERVKVLGQTFDSLNNRFNPVDELKTDAVYIMDDDIYVDLKDLEFTFSVWRSRKDSVVGHFPRVHTYDPLTKDATYKLIQKAPYSIILTKSMFIRSDYLFSYTCLLEPKLHQLVDNQLNCEDLGFSMMTSGMSNAASTFVRPRKHMEDFGLKQGISTNTAHMPARADCISDFITQFWNAKDPLVNSYDIAAPFAKPLIRVGDWERIERTILG</sequence>
<dbReference type="Proteomes" id="UP000054107">
    <property type="component" value="Unassembled WGS sequence"/>
</dbReference>
<dbReference type="InterPro" id="IPR004263">
    <property type="entry name" value="Exostosin"/>
</dbReference>
<evidence type="ECO:0000256" key="3">
    <source>
        <dbReference type="ARBA" id="ARBA00023136"/>
    </source>
</evidence>
<reference evidence="6 7" key="1">
    <citation type="submission" date="2014-09" db="EMBL/GenBank/DDBJ databases">
        <authorList>
            <person name="Ellenberger Sabrina"/>
        </authorList>
    </citation>
    <scope>NUCLEOTIDE SEQUENCE [LARGE SCALE GENOMIC DNA]</scope>
    <source>
        <strain evidence="6 7">CBS 412.66</strain>
    </source>
</reference>
<dbReference type="EMBL" id="LN733509">
    <property type="protein sequence ID" value="CEP17017.1"/>
    <property type="molecule type" value="Genomic_DNA"/>
</dbReference>
<evidence type="ECO:0000256" key="4">
    <source>
        <dbReference type="ARBA" id="ARBA00023157"/>
    </source>
</evidence>
<name>A0A0B7NHY2_9FUNG</name>
<dbReference type="Pfam" id="PF09258">
    <property type="entry name" value="Glyco_transf_64"/>
    <property type="match status" value="1"/>
</dbReference>
<dbReference type="InterPro" id="IPR015338">
    <property type="entry name" value="GT64_dom"/>
</dbReference>
<dbReference type="OrthoDB" id="2014201at2759"/>
<dbReference type="STRING" id="35722.A0A0B7NHY2"/>
<evidence type="ECO:0000256" key="1">
    <source>
        <dbReference type="ARBA" id="ARBA00004370"/>
    </source>
</evidence>
<organism evidence="6 7">
    <name type="scientific">Parasitella parasitica</name>
    <dbReference type="NCBI Taxonomy" id="35722"/>
    <lineage>
        <taxon>Eukaryota</taxon>
        <taxon>Fungi</taxon>
        <taxon>Fungi incertae sedis</taxon>
        <taxon>Mucoromycota</taxon>
        <taxon>Mucoromycotina</taxon>
        <taxon>Mucoromycetes</taxon>
        <taxon>Mucorales</taxon>
        <taxon>Mucorineae</taxon>
        <taxon>Mucoraceae</taxon>
        <taxon>Parasitella</taxon>
    </lineage>
</organism>